<dbReference type="SUPFAM" id="SSF56954">
    <property type="entry name" value="Outer membrane efflux proteins (OEP)"/>
    <property type="match status" value="1"/>
</dbReference>
<dbReference type="Proteomes" id="UP000077037">
    <property type="component" value="Unassembled WGS sequence"/>
</dbReference>
<dbReference type="RefSeq" id="WP_082887032.1">
    <property type="nucleotide sequence ID" value="NZ_FKBS01000006.1"/>
</dbReference>
<evidence type="ECO:0000256" key="1">
    <source>
        <dbReference type="ARBA" id="ARBA00007613"/>
    </source>
</evidence>
<keyword evidence="2" id="KW-0564">Palmitate</keyword>
<evidence type="ECO:0000256" key="3">
    <source>
        <dbReference type="SAM" id="MobiDB-lite"/>
    </source>
</evidence>
<dbReference type="PROSITE" id="PS51257">
    <property type="entry name" value="PROKAR_LIPOPROTEIN"/>
    <property type="match status" value="1"/>
</dbReference>
<evidence type="ECO:0000313" key="4">
    <source>
        <dbReference type="EMBL" id="SAH84458.1"/>
    </source>
</evidence>
<dbReference type="Gene3D" id="2.20.200.10">
    <property type="entry name" value="Outer membrane efflux proteins (OEP)"/>
    <property type="match status" value="1"/>
</dbReference>
<dbReference type="InterPro" id="IPR010131">
    <property type="entry name" value="MdtP/NodT-like"/>
</dbReference>
<gene>
    <name evidence="4" type="primary">oprM_1</name>
    <name evidence="4" type="ORF">SAMEA1982600_00378</name>
</gene>
<feature type="signal peptide" evidence="2">
    <location>
        <begin position="1"/>
        <end position="27"/>
    </location>
</feature>
<keyword evidence="2" id="KW-0449">Lipoprotein</keyword>
<sequence length="521" mass="55736">MIFPSRHHSTLLTLPLAAALLAGCSVGPDFQPPAPALQAVQLAPRPDALHAQAAVSPDAVPRRWWTLFGDPVLDRLLAGVWDTNLDLQAASARLAQSRARYGVAVAGLYPRVDAGGSYARQRLSEYGPMAALGAPTDPTDLWQTGFDAHWEIDLWNRQGRLNEAALARMQAQVYQREAVRVTLAAEIARNYLVLRGVQQRLDIARQNEALAQHMVQLVQTRQRNGVATRFDLAAAQAQLAKVQALAPELSQRQHALMNALALSSGQAPRQLDALLAPTGTMPRAPDHVGVGLPSELAHRRPDILEAEAALHAATADIGAAQADFYPRITLGGSFGLQSLDDDNLGHWGARNFAIGPSIHLPIFEGGRLTRTLELTRASQQAAAIHYRKTVLQAWHEIDNALNARGAQYQQHDALAKAYEHSREAFAATQSQYRNGVADYVGVLVAQQALLRDQLALSDSTTAVGTSLVALYKALGGGWDPGLGPDPEAAAAASGHGAEPADALHAPVRSQTSATRGQPSAS</sequence>
<dbReference type="InterPro" id="IPR003423">
    <property type="entry name" value="OMP_efflux"/>
</dbReference>
<feature type="chain" id="PRO_5007359714" evidence="2">
    <location>
        <begin position="28"/>
        <end position="521"/>
    </location>
</feature>
<name>A0A157KIU8_9BORD</name>
<evidence type="ECO:0000256" key="2">
    <source>
        <dbReference type="RuleBase" id="RU362097"/>
    </source>
</evidence>
<comment type="subcellular location">
    <subcellularLocation>
        <location evidence="2">Cell membrane</location>
        <topology evidence="2">Lipid-anchor</topology>
    </subcellularLocation>
</comment>
<feature type="compositionally biased region" description="Polar residues" evidence="3">
    <location>
        <begin position="508"/>
        <end position="521"/>
    </location>
</feature>
<dbReference type="OrthoDB" id="9770517at2"/>
<dbReference type="Pfam" id="PF02321">
    <property type="entry name" value="OEP"/>
    <property type="match status" value="2"/>
</dbReference>
<keyword evidence="2" id="KW-0472">Membrane</keyword>
<dbReference type="AlphaFoldDB" id="A0A157KIU8"/>
<dbReference type="Gene3D" id="1.20.1600.10">
    <property type="entry name" value="Outer membrane efflux proteins (OEP)"/>
    <property type="match status" value="1"/>
</dbReference>
<dbReference type="PANTHER" id="PTHR30203">
    <property type="entry name" value="OUTER MEMBRANE CATION EFFLUX PROTEIN"/>
    <property type="match status" value="1"/>
</dbReference>
<keyword evidence="2" id="KW-0732">Signal</keyword>
<comment type="similarity">
    <text evidence="1 2">Belongs to the outer membrane factor (OMF) (TC 1.B.17) family.</text>
</comment>
<dbReference type="GO" id="GO:0005886">
    <property type="term" value="C:plasma membrane"/>
    <property type="evidence" value="ECO:0007669"/>
    <property type="project" value="UniProtKB-SubCell"/>
</dbReference>
<dbReference type="NCBIfam" id="TIGR01845">
    <property type="entry name" value="outer_NodT"/>
    <property type="match status" value="1"/>
</dbReference>
<dbReference type="PANTHER" id="PTHR30203:SF25">
    <property type="entry name" value="OUTER MEMBRANE PROTEIN-RELATED"/>
    <property type="match status" value="1"/>
</dbReference>
<reference evidence="4 5" key="1">
    <citation type="submission" date="2016-03" db="EMBL/GenBank/DDBJ databases">
        <authorList>
            <consortium name="Pathogen Informatics"/>
        </authorList>
    </citation>
    <scope>NUCLEOTIDE SEQUENCE [LARGE SCALE GENOMIC DNA]</scope>
    <source>
        <strain evidence="4 5">NCTC13364</strain>
    </source>
</reference>
<dbReference type="EMBL" id="FKBS01000006">
    <property type="protein sequence ID" value="SAH84458.1"/>
    <property type="molecule type" value="Genomic_DNA"/>
</dbReference>
<keyword evidence="2" id="KW-0812">Transmembrane</keyword>
<proteinExistence type="inferred from homology"/>
<feature type="region of interest" description="Disordered" evidence="3">
    <location>
        <begin position="482"/>
        <end position="521"/>
    </location>
</feature>
<dbReference type="GO" id="GO:0015562">
    <property type="term" value="F:efflux transmembrane transporter activity"/>
    <property type="evidence" value="ECO:0007669"/>
    <property type="project" value="InterPro"/>
</dbReference>
<accession>A0A157KIU8</accession>
<keyword evidence="2" id="KW-1134">Transmembrane beta strand</keyword>
<organism evidence="4 5">
    <name type="scientific">Bordetella ansorpii</name>
    <dbReference type="NCBI Taxonomy" id="288768"/>
    <lineage>
        <taxon>Bacteria</taxon>
        <taxon>Pseudomonadati</taxon>
        <taxon>Pseudomonadota</taxon>
        <taxon>Betaproteobacteria</taxon>
        <taxon>Burkholderiales</taxon>
        <taxon>Alcaligenaceae</taxon>
        <taxon>Bordetella</taxon>
    </lineage>
</organism>
<feature type="compositionally biased region" description="Low complexity" evidence="3">
    <location>
        <begin position="482"/>
        <end position="502"/>
    </location>
</feature>
<protein>
    <submittedName>
        <fullName evidence="4">Outer membrane efflux protein</fullName>
    </submittedName>
</protein>
<evidence type="ECO:0000313" key="5">
    <source>
        <dbReference type="Proteomes" id="UP000077037"/>
    </source>
</evidence>